<dbReference type="RefSeq" id="WP_099517559.1">
    <property type="nucleotide sequence ID" value="NZ_CP016808.1"/>
</dbReference>
<gene>
    <name evidence="4" type="ORF">BBD42_06730</name>
</gene>
<dbReference type="Pfam" id="PF00440">
    <property type="entry name" value="TetR_N"/>
    <property type="match status" value="1"/>
</dbReference>
<dbReference type="GO" id="GO:0003677">
    <property type="term" value="F:DNA binding"/>
    <property type="evidence" value="ECO:0007669"/>
    <property type="project" value="UniProtKB-UniRule"/>
</dbReference>
<dbReference type="InterPro" id="IPR050624">
    <property type="entry name" value="HTH-type_Tx_Regulator"/>
</dbReference>
<accession>A0A1B2DEQ6</accession>
<evidence type="ECO:0000256" key="1">
    <source>
        <dbReference type="ARBA" id="ARBA00023125"/>
    </source>
</evidence>
<dbReference type="InterPro" id="IPR009057">
    <property type="entry name" value="Homeodomain-like_sf"/>
</dbReference>
<dbReference type="SUPFAM" id="SSF46689">
    <property type="entry name" value="Homeodomain-like"/>
    <property type="match status" value="1"/>
</dbReference>
<reference evidence="4" key="1">
    <citation type="submission" date="2016-08" db="EMBL/GenBank/DDBJ databases">
        <title>Complete Genome Seqeunce of Paenibacillus sp. BIHB 4019 from tea rhizoplane.</title>
        <authorList>
            <person name="Thakur R."/>
            <person name="Swarnkar M.K."/>
            <person name="Gulati A."/>
        </authorList>
    </citation>
    <scope>NUCLEOTIDE SEQUENCE [LARGE SCALE GENOMIC DNA]</scope>
    <source>
        <strain evidence="4">BIHB4019</strain>
    </source>
</reference>
<dbReference type="PANTHER" id="PTHR43479:SF22">
    <property type="entry name" value="TRANSCRIPTIONAL REGULATOR, TETR FAMILY"/>
    <property type="match status" value="1"/>
</dbReference>
<dbReference type="EMBL" id="CP016808">
    <property type="protein sequence ID" value="ANY66190.1"/>
    <property type="molecule type" value="Genomic_DNA"/>
</dbReference>
<feature type="domain" description="HTH tetR-type" evidence="3">
    <location>
        <begin position="3"/>
        <end position="63"/>
    </location>
</feature>
<evidence type="ECO:0000256" key="2">
    <source>
        <dbReference type="PROSITE-ProRule" id="PRU00335"/>
    </source>
</evidence>
<dbReference type="AlphaFoldDB" id="A0A1B2DEQ6"/>
<dbReference type="PANTHER" id="PTHR43479">
    <property type="entry name" value="ACREF/ENVCD OPERON REPRESSOR-RELATED"/>
    <property type="match status" value="1"/>
</dbReference>
<name>A0A1B2DEQ6_9BACL</name>
<dbReference type="PRINTS" id="PR00455">
    <property type="entry name" value="HTHTETR"/>
</dbReference>
<dbReference type="Gene3D" id="1.10.357.10">
    <property type="entry name" value="Tetracycline Repressor, domain 2"/>
    <property type="match status" value="1"/>
</dbReference>
<organism evidence="4">
    <name type="scientific">Paenibacillus sp. BIHB 4019</name>
    <dbReference type="NCBI Taxonomy" id="1870819"/>
    <lineage>
        <taxon>Bacteria</taxon>
        <taxon>Bacillati</taxon>
        <taxon>Bacillota</taxon>
        <taxon>Bacilli</taxon>
        <taxon>Bacillales</taxon>
        <taxon>Paenibacillaceae</taxon>
        <taxon>Paenibacillus</taxon>
    </lineage>
</organism>
<evidence type="ECO:0000313" key="4">
    <source>
        <dbReference type="EMBL" id="ANY66190.1"/>
    </source>
</evidence>
<proteinExistence type="predicted"/>
<feature type="DNA-binding region" description="H-T-H motif" evidence="2">
    <location>
        <begin position="26"/>
        <end position="45"/>
    </location>
</feature>
<evidence type="ECO:0000259" key="3">
    <source>
        <dbReference type="PROSITE" id="PS50977"/>
    </source>
</evidence>
<dbReference type="PROSITE" id="PS50977">
    <property type="entry name" value="HTH_TETR_2"/>
    <property type="match status" value="1"/>
</dbReference>
<dbReference type="InterPro" id="IPR001647">
    <property type="entry name" value="HTH_TetR"/>
</dbReference>
<protein>
    <recommendedName>
        <fullName evidence="3">HTH tetR-type domain-containing protein</fullName>
    </recommendedName>
</protein>
<sequence length="294" mass="33742">MEELRKGKILDAALALFREKGYSAASMQDIAEACGMAKASIYKFFASKEDLFTEVFTACYRSLLEQEAELDRVQSQQGLAPKEKFRRKIEFQLYYTMENHLFMLDFKELPITANDKFLTAWQNKKAAMLSWHRELLTEAYGEQIDAIIWDVVTIFRGMLLQYLSYAIQKVIAVPMAELAAFLVDRMDAVVRDMAAKQPKPIIDSANVYFNHLNPSDEPVRRETAVQFIQALAGKIDELPKPEAVRAELREVVSLLGQEARAEQRNPTLIRVFLAYLDNVSELRADVRQLNLMLF</sequence>
<keyword evidence="1 2" id="KW-0238">DNA-binding</keyword>